<dbReference type="Pfam" id="PF21983">
    <property type="entry name" value="NikA-like"/>
    <property type="match status" value="1"/>
</dbReference>
<protein>
    <submittedName>
        <fullName evidence="1">Molybdopterin-guanine dinucleotide biosynthesis protein MobC</fullName>
    </submittedName>
</protein>
<name>A0A2T0HMU1_PSEFL</name>
<evidence type="ECO:0000313" key="1">
    <source>
        <dbReference type="EMBL" id="PRW84428.1"/>
    </source>
</evidence>
<dbReference type="EMBL" id="PVUH01000030">
    <property type="protein sequence ID" value="PRW84428.1"/>
    <property type="molecule type" value="Genomic_DNA"/>
</dbReference>
<dbReference type="RefSeq" id="WP_106118592.1">
    <property type="nucleotide sequence ID" value="NZ_PVUH01000030.1"/>
</dbReference>
<sequence>MSKNKTRVVSFRLREEDIAPYETKLRESGVKQSDFLREILFNSNAVFEAPTVSKDNDRLLFLFNKSSNNLNQLAYRFNSAYRKSELISETLYIKAVNELILIRELMLAGVKHAD</sequence>
<accession>A0A2T0HMU1</accession>
<dbReference type="AlphaFoldDB" id="A0A2T0HMU1"/>
<organism evidence="1 2">
    <name type="scientific">Pseudomonas fluorescens</name>
    <dbReference type="NCBI Taxonomy" id="294"/>
    <lineage>
        <taxon>Bacteria</taxon>
        <taxon>Pseudomonadati</taxon>
        <taxon>Pseudomonadota</taxon>
        <taxon>Gammaproteobacteria</taxon>
        <taxon>Pseudomonadales</taxon>
        <taxon>Pseudomonadaceae</taxon>
        <taxon>Pseudomonas</taxon>
    </lineage>
</organism>
<dbReference type="InterPro" id="IPR053842">
    <property type="entry name" value="NikA-like"/>
</dbReference>
<reference evidence="1 2" key="1">
    <citation type="submission" date="2018-03" db="EMBL/GenBank/DDBJ databases">
        <title>Blue discolouration in mozzarella cheese caused by Pseudomonas fluorescens.</title>
        <authorList>
            <person name="Chiesa F."/>
            <person name="Dalmasso A."/>
            <person name="Lomonaco S."/>
        </authorList>
    </citation>
    <scope>NUCLEOTIDE SEQUENCE [LARGE SCALE GENOMIC DNA]</scope>
    <source>
        <strain evidence="1 2">11293</strain>
    </source>
</reference>
<proteinExistence type="predicted"/>
<evidence type="ECO:0000313" key="2">
    <source>
        <dbReference type="Proteomes" id="UP000239731"/>
    </source>
</evidence>
<comment type="caution">
    <text evidence="1">The sequence shown here is derived from an EMBL/GenBank/DDBJ whole genome shotgun (WGS) entry which is preliminary data.</text>
</comment>
<gene>
    <name evidence="1" type="ORF">C7A10_28755</name>
</gene>
<dbReference type="Proteomes" id="UP000239731">
    <property type="component" value="Unassembled WGS sequence"/>
</dbReference>